<feature type="transmembrane region" description="Helical" evidence="5">
    <location>
        <begin position="79"/>
        <end position="101"/>
    </location>
</feature>
<gene>
    <name evidence="7" type="ORF">HF999_09645</name>
</gene>
<evidence type="ECO:0000313" key="8">
    <source>
        <dbReference type="Proteomes" id="UP000582646"/>
    </source>
</evidence>
<feature type="transmembrane region" description="Helical" evidence="5">
    <location>
        <begin position="421"/>
        <end position="439"/>
    </location>
</feature>
<dbReference type="EMBL" id="JAAXOQ010000010">
    <property type="protein sequence ID" value="NKY18633.1"/>
    <property type="molecule type" value="Genomic_DNA"/>
</dbReference>
<keyword evidence="4 5" id="KW-0472">Membrane</keyword>
<feature type="transmembrane region" description="Helical" evidence="5">
    <location>
        <begin position="107"/>
        <end position="127"/>
    </location>
</feature>
<feature type="transmembrane region" description="Helical" evidence="5">
    <location>
        <begin position="157"/>
        <end position="179"/>
    </location>
</feature>
<dbReference type="InterPro" id="IPR049453">
    <property type="entry name" value="Memb_transporter_dom"/>
</dbReference>
<dbReference type="AlphaFoldDB" id="A0A846X0C2"/>
<protein>
    <submittedName>
        <fullName evidence="7">FUSC family protein</fullName>
    </submittedName>
</protein>
<accession>A0A846X0C2</accession>
<keyword evidence="2 5" id="KW-0812">Transmembrane</keyword>
<feature type="transmembrane region" description="Helical" evidence="5">
    <location>
        <begin position="349"/>
        <end position="377"/>
    </location>
</feature>
<dbReference type="GO" id="GO:0016020">
    <property type="term" value="C:membrane"/>
    <property type="evidence" value="ECO:0007669"/>
    <property type="project" value="UniProtKB-SubCell"/>
</dbReference>
<feature type="transmembrane region" description="Helical" evidence="5">
    <location>
        <begin position="134"/>
        <end position="151"/>
    </location>
</feature>
<sequence>MSTPVPDPLPRVARVRSLVFADGAPIWRWQAGLRAAAAVLIPGVAMVAAGQAHAALFVTFGAFALLYGEGRPYRIRAQVVAAAAAALLLSVAVGALIGGLLPAGGMALRIGAVLLVTVVAVVAVYVVDALRLGPPGALFFALVGAGALMAVESGASPGMLMFAAACGAVASVVVSMAGATIDSSRPQREAVGRAIGAVNGLLAADGPRSAERRHAAGAALVAAWSTLDDARSASRPADADLLVAMSEANRRFAADSADAPDSEVDPTRQITTSRLRPTIGHRLRRSLNRSSHAAITAARVGIACLAAGAISIALDFDRPHWAAISALVVLQTGFDRVRGTARALHRFLGTAVGLMLFAGLHALSLQGYALIAVIAFLQFTIEILIVRNYAAAVVVITPVALMASGAGIVSGPAAPVMRDRLLETVVGVIVALLVMYLLVPNAHRRTFVWTERQVRDAALHLIDVSAAEPVGAPEARTAARDLHFELEGAVRSGINSMHNEPEWASERWPDRAALVHDGYDLASAFWTTPSDLPLADGDALRRRFE</sequence>
<evidence type="ECO:0000256" key="5">
    <source>
        <dbReference type="SAM" id="Phobius"/>
    </source>
</evidence>
<feature type="transmembrane region" description="Helical" evidence="5">
    <location>
        <begin position="292"/>
        <end position="314"/>
    </location>
</feature>
<comment type="caution">
    <text evidence="7">The sequence shown here is derived from an EMBL/GenBank/DDBJ whole genome shotgun (WGS) entry which is preliminary data.</text>
</comment>
<keyword evidence="8" id="KW-1185">Reference proteome</keyword>
<evidence type="ECO:0000256" key="3">
    <source>
        <dbReference type="ARBA" id="ARBA00022989"/>
    </source>
</evidence>
<dbReference type="RefSeq" id="WP_168545658.1">
    <property type="nucleotide sequence ID" value="NZ_BAAAKS010000007.1"/>
</dbReference>
<evidence type="ECO:0000313" key="7">
    <source>
        <dbReference type="EMBL" id="NKY18633.1"/>
    </source>
</evidence>
<feature type="transmembrane region" description="Helical" evidence="5">
    <location>
        <begin position="35"/>
        <end position="67"/>
    </location>
</feature>
<dbReference type="Pfam" id="PF13515">
    <property type="entry name" value="FUSC_2"/>
    <property type="match status" value="1"/>
</dbReference>
<evidence type="ECO:0000256" key="1">
    <source>
        <dbReference type="ARBA" id="ARBA00004141"/>
    </source>
</evidence>
<evidence type="ECO:0000259" key="6">
    <source>
        <dbReference type="Pfam" id="PF13515"/>
    </source>
</evidence>
<feature type="domain" description="Integral membrane bound transporter" evidence="6">
    <location>
        <begin position="307"/>
        <end position="434"/>
    </location>
</feature>
<evidence type="ECO:0000256" key="2">
    <source>
        <dbReference type="ARBA" id="ARBA00022692"/>
    </source>
</evidence>
<organism evidence="7 8">
    <name type="scientific">Tsukamurella spumae</name>
    <dbReference type="NCBI Taxonomy" id="44753"/>
    <lineage>
        <taxon>Bacteria</taxon>
        <taxon>Bacillati</taxon>
        <taxon>Actinomycetota</taxon>
        <taxon>Actinomycetes</taxon>
        <taxon>Mycobacteriales</taxon>
        <taxon>Tsukamurellaceae</taxon>
        <taxon>Tsukamurella</taxon>
    </lineage>
</organism>
<name>A0A846X0C2_9ACTN</name>
<reference evidence="7 8" key="1">
    <citation type="submission" date="2020-04" db="EMBL/GenBank/DDBJ databases">
        <title>MicrobeNet Type strains.</title>
        <authorList>
            <person name="Nicholson A.C."/>
        </authorList>
    </citation>
    <scope>NUCLEOTIDE SEQUENCE [LARGE SCALE GENOMIC DNA]</scope>
    <source>
        <strain evidence="7 8">DSM 44113</strain>
    </source>
</reference>
<proteinExistence type="predicted"/>
<evidence type="ECO:0000256" key="4">
    <source>
        <dbReference type="ARBA" id="ARBA00023136"/>
    </source>
</evidence>
<feature type="transmembrane region" description="Helical" evidence="5">
    <location>
        <begin position="389"/>
        <end position="409"/>
    </location>
</feature>
<comment type="subcellular location">
    <subcellularLocation>
        <location evidence="1">Membrane</location>
        <topology evidence="1">Multi-pass membrane protein</topology>
    </subcellularLocation>
</comment>
<dbReference type="Proteomes" id="UP000582646">
    <property type="component" value="Unassembled WGS sequence"/>
</dbReference>
<keyword evidence="3 5" id="KW-1133">Transmembrane helix</keyword>